<reference evidence="4" key="1">
    <citation type="journal article" date="2019" name="Int. J. Syst. Evol. Microbiol.">
        <title>The Global Catalogue of Microorganisms (GCM) 10K type strain sequencing project: providing services to taxonomists for standard genome sequencing and annotation.</title>
        <authorList>
            <consortium name="The Broad Institute Genomics Platform"/>
            <consortium name="The Broad Institute Genome Sequencing Center for Infectious Disease"/>
            <person name="Wu L."/>
            <person name="Ma J."/>
        </authorList>
    </citation>
    <scope>NUCLEOTIDE SEQUENCE [LARGE SCALE GENOMIC DNA]</scope>
    <source>
        <strain evidence="4">KCTC 52490</strain>
    </source>
</reference>
<evidence type="ECO:0000313" key="4">
    <source>
        <dbReference type="Proteomes" id="UP001597512"/>
    </source>
</evidence>
<dbReference type="EMBL" id="JBHUOM010000001">
    <property type="protein sequence ID" value="MFD2932369.1"/>
    <property type="molecule type" value="Genomic_DNA"/>
</dbReference>
<dbReference type="Proteomes" id="UP001597512">
    <property type="component" value="Unassembled WGS sequence"/>
</dbReference>
<sequence>MERTKLLTIAVIGLLLLNLLTVGLLVVKPMSFWPPHPDHRPEPPSTEGPAAIIIERLHFNSDQQKLYRQLVTSHQNQTRLLNDQMAQLYRDYYGLLASVQPNSERANALSEQIASNQQAQAELNFDHFKQIRRLCRPGQQVSFNNLVRDLARLFSRQHPPRPHADGPLTGPSENLPHQP</sequence>
<feature type="transmembrane region" description="Helical" evidence="2">
    <location>
        <begin position="6"/>
        <end position="27"/>
    </location>
</feature>
<comment type="caution">
    <text evidence="3">The sequence shown here is derived from an EMBL/GenBank/DDBJ whole genome shotgun (WGS) entry which is preliminary data.</text>
</comment>
<dbReference type="RefSeq" id="WP_381496569.1">
    <property type="nucleotide sequence ID" value="NZ_JBHUOM010000001.1"/>
</dbReference>
<name>A0ABW6AC48_9BACT</name>
<gene>
    <name evidence="3" type="ORF">ACFS25_01170</name>
</gene>
<feature type="region of interest" description="Disordered" evidence="1">
    <location>
        <begin position="157"/>
        <end position="179"/>
    </location>
</feature>
<dbReference type="Pfam" id="PF13801">
    <property type="entry name" value="Metal_resist"/>
    <property type="match status" value="1"/>
</dbReference>
<evidence type="ECO:0000256" key="1">
    <source>
        <dbReference type="SAM" id="MobiDB-lite"/>
    </source>
</evidence>
<proteinExistence type="predicted"/>
<dbReference type="InterPro" id="IPR025961">
    <property type="entry name" value="Metal_resist"/>
</dbReference>
<accession>A0ABW6AC48</accession>
<keyword evidence="2" id="KW-1133">Transmembrane helix</keyword>
<dbReference type="Gene3D" id="1.20.120.1490">
    <property type="match status" value="1"/>
</dbReference>
<keyword evidence="2" id="KW-0472">Membrane</keyword>
<protein>
    <submittedName>
        <fullName evidence="3">Periplasmic heavy metal sensor</fullName>
    </submittedName>
</protein>
<keyword evidence="2" id="KW-0812">Transmembrane</keyword>
<evidence type="ECO:0000313" key="3">
    <source>
        <dbReference type="EMBL" id="MFD2932369.1"/>
    </source>
</evidence>
<keyword evidence="4" id="KW-1185">Reference proteome</keyword>
<evidence type="ECO:0000256" key="2">
    <source>
        <dbReference type="SAM" id="Phobius"/>
    </source>
</evidence>
<organism evidence="3 4">
    <name type="scientific">Spirosoma flavum</name>
    <dbReference type="NCBI Taxonomy" id="2048557"/>
    <lineage>
        <taxon>Bacteria</taxon>
        <taxon>Pseudomonadati</taxon>
        <taxon>Bacteroidota</taxon>
        <taxon>Cytophagia</taxon>
        <taxon>Cytophagales</taxon>
        <taxon>Cytophagaceae</taxon>
        <taxon>Spirosoma</taxon>
    </lineage>
</organism>